<sequence length="444" mass="48651">MTTQIFQASTLYGTATLAAALDSGCFRPADRRILLVCNNSVTPETSPGLDAMPGFERLRDRFDDVVSYNAAIFPFHPGGWAPRRDDLPLWERYLRHEWRLGDDDVELAVESIQVNPSLSLAQIFTGAPVTVYADGLMSYGPTRNKIDPLVGTRVDRVLHLDLLPGLKPLLLTEFSVPGEIVPTPAFTKALAELAAVGDELPALEEPALLLGQYLSALGILSVEQEEELHVRMLRGAADLGHRTVVFKPHPSAPAHFAQSLEREAEALEVELTVLDTPVLAEVLYQRMRPALVVGCFSTALLTATALYGLPVARVGTDLLLERLTPFENSNRVPVTIVDALLPDLGDRAAVTGQRRGMDVEALGALLSALGFAMQPKILPGLRAQAESYLARNLDDRVLRYFKRRRLTALALPGGVPVQLAFIPRNATVRRVARKARSLRRGVRR</sequence>
<dbReference type="RefSeq" id="WP_190012837.1">
    <property type="nucleotide sequence ID" value="NZ_BMUE01000001.1"/>
</dbReference>
<comment type="caution">
    <text evidence="1">The sequence shown here is derived from an EMBL/GenBank/DDBJ whole genome shotgun (WGS) entry which is preliminary data.</text>
</comment>
<protein>
    <submittedName>
        <fullName evidence="1">Uncharacterized protein</fullName>
    </submittedName>
</protein>
<reference evidence="1" key="2">
    <citation type="submission" date="2020-09" db="EMBL/GenBank/DDBJ databases">
        <authorList>
            <person name="Sun Q."/>
            <person name="Ohkuma M."/>
        </authorList>
    </citation>
    <scope>NUCLEOTIDE SEQUENCE</scope>
    <source>
        <strain evidence="1">JCM 4490</strain>
    </source>
</reference>
<dbReference type="Proteomes" id="UP000620224">
    <property type="component" value="Unassembled WGS sequence"/>
</dbReference>
<evidence type="ECO:0000313" key="2">
    <source>
        <dbReference type="Proteomes" id="UP000620224"/>
    </source>
</evidence>
<dbReference type="InterPro" id="IPR010866">
    <property type="entry name" value="A-2_8-polyST"/>
</dbReference>
<accession>A0A918MJ12</accession>
<dbReference type="Pfam" id="PF07388">
    <property type="entry name" value="A-2_8-polyST"/>
    <property type="match status" value="1"/>
</dbReference>
<name>A0A918MJ12_9ACTN</name>
<evidence type="ECO:0000313" key="1">
    <source>
        <dbReference type="EMBL" id="GGW30805.1"/>
    </source>
</evidence>
<keyword evidence="2" id="KW-1185">Reference proteome</keyword>
<organism evidence="1 2">
    <name type="scientific">Streptomyces lucensis JCM 4490</name>
    <dbReference type="NCBI Taxonomy" id="1306176"/>
    <lineage>
        <taxon>Bacteria</taxon>
        <taxon>Bacillati</taxon>
        <taxon>Actinomycetota</taxon>
        <taxon>Actinomycetes</taxon>
        <taxon>Kitasatosporales</taxon>
        <taxon>Streptomycetaceae</taxon>
        <taxon>Streptomyces</taxon>
    </lineage>
</organism>
<proteinExistence type="predicted"/>
<gene>
    <name evidence="1" type="ORF">GCM10010503_03020</name>
</gene>
<dbReference type="EMBL" id="BMUE01000001">
    <property type="protein sequence ID" value="GGW30805.1"/>
    <property type="molecule type" value="Genomic_DNA"/>
</dbReference>
<reference evidence="1" key="1">
    <citation type="journal article" date="2014" name="Int. J. Syst. Evol. Microbiol.">
        <title>Complete genome sequence of Corynebacterium casei LMG S-19264T (=DSM 44701T), isolated from a smear-ripened cheese.</title>
        <authorList>
            <consortium name="US DOE Joint Genome Institute (JGI-PGF)"/>
            <person name="Walter F."/>
            <person name="Albersmeier A."/>
            <person name="Kalinowski J."/>
            <person name="Ruckert C."/>
        </authorList>
    </citation>
    <scope>NUCLEOTIDE SEQUENCE</scope>
    <source>
        <strain evidence="1">JCM 4490</strain>
    </source>
</reference>
<dbReference type="AlphaFoldDB" id="A0A918MJ12"/>